<dbReference type="AlphaFoldDB" id="A0A8S1DKD7"/>
<evidence type="ECO:0000313" key="1">
    <source>
        <dbReference type="EMBL" id="CAB3380617.1"/>
    </source>
</evidence>
<name>A0A8S1DKD7_9INSE</name>
<accession>A0A8S1DKD7</accession>
<reference evidence="1 2" key="1">
    <citation type="submission" date="2020-04" db="EMBL/GenBank/DDBJ databases">
        <authorList>
            <person name="Alioto T."/>
            <person name="Alioto T."/>
            <person name="Gomez Garrido J."/>
        </authorList>
    </citation>
    <scope>NUCLEOTIDE SEQUENCE [LARGE SCALE GENOMIC DNA]</scope>
</reference>
<comment type="caution">
    <text evidence="1">The sequence shown here is derived from an EMBL/GenBank/DDBJ whole genome shotgun (WGS) entry which is preliminary data.</text>
</comment>
<organism evidence="1 2">
    <name type="scientific">Cloeon dipterum</name>
    <dbReference type="NCBI Taxonomy" id="197152"/>
    <lineage>
        <taxon>Eukaryota</taxon>
        <taxon>Metazoa</taxon>
        <taxon>Ecdysozoa</taxon>
        <taxon>Arthropoda</taxon>
        <taxon>Hexapoda</taxon>
        <taxon>Insecta</taxon>
        <taxon>Pterygota</taxon>
        <taxon>Palaeoptera</taxon>
        <taxon>Ephemeroptera</taxon>
        <taxon>Pisciforma</taxon>
        <taxon>Baetidae</taxon>
        <taxon>Cloeon</taxon>
    </lineage>
</organism>
<proteinExistence type="predicted"/>
<gene>
    <name evidence="1" type="ORF">CLODIP_2_CD13767</name>
</gene>
<sequence length="114" mass="13102">MEDHIRKTYKSAEIYSGTSDGIMASGQAEYLNNTRKLVRIPDFFWKLVFPIDSNGNYGSTFGFVICNKKVCNRHVMAMLSNYPCETLEKGFCFYGDDGAKKMADYFTEIPFKFE</sequence>
<dbReference type="SUPFAM" id="SSF54060">
    <property type="entry name" value="His-Me finger endonucleases"/>
    <property type="match status" value="1"/>
</dbReference>
<dbReference type="EMBL" id="CADEPI010000212">
    <property type="protein sequence ID" value="CAB3380617.1"/>
    <property type="molecule type" value="Genomic_DNA"/>
</dbReference>
<protein>
    <submittedName>
        <fullName evidence="1">Uncharacterized protein</fullName>
    </submittedName>
</protein>
<dbReference type="Proteomes" id="UP000494165">
    <property type="component" value="Unassembled WGS sequence"/>
</dbReference>
<keyword evidence="2" id="KW-1185">Reference proteome</keyword>
<evidence type="ECO:0000313" key="2">
    <source>
        <dbReference type="Proteomes" id="UP000494165"/>
    </source>
</evidence>
<dbReference type="InterPro" id="IPR044925">
    <property type="entry name" value="His-Me_finger_sf"/>
</dbReference>